<proteinExistence type="predicted"/>
<protein>
    <recommendedName>
        <fullName evidence="4">ABC transporter permease</fullName>
    </recommendedName>
</protein>
<organism evidence="2 3">
    <name type="scientific">Lactiplantibacillus pentosus</name>
    <name type="common">Lactobacillus pentosus</name>
    <dbReference type="NCBI Taxonomy" id="1589"/>
    <lineage>
        <taxon>Bacteria</taxon>
        <taxon>Bacillati</taxon>
        <taxon>Bacillota</taxon>
        <taxon>Bacilli</taxon>
        <taxon>Lactobacillales</taxon>
        <taxon>Lactobacillaceae</taxon>
        <taxon>Lactiplantibacillus</taxon>
    </lineage>
</organism>
<dbReference type="AlphaFoldDB" id="A0AAW8VSW0"/>
<keyword evidence="1" id="KW-1133">Transmembrane helix</keyword>
<comment type="caution">
    <text evidence="2">The sequence shown here is derived from an EMBL/GenBank/DDBJ whole genome shotgun (WGS) entry which is preliminary data.</text>
</comment>
<reference evidence="2" key="1">
    <citation type="submission" date="2023-08" db="EMBL/GenBank/DDBJ databases">
        <authorList>
            <person name="Page C.A."/>
            <person name="Perez-Diaz I.M."/>
        </authorList>
    </citation>
    <scope>NUCLEOTIDE SEQUENCE</scope>
    <source>
        <strain evidence="2">7.8.46</strain>
    </source>
</reference>
<dbReference type="Proteomes" id="UP001267003">
    <property type="component" value="Unassembled WGS sequence"/>
</dbReference>
<feature type="transmembrane region" description="Helical" evidence="1">
    <location>
        <begin position="167"/>
        <end position="191"/>
    </location>
</feature>
<feature type="transmembrane region" description="Helical" evidence="1">
    <location>
        <begin position="107"/>
        <end position="138"/>
    </location>
</feature>
<dbReference type="EMBL" id="JAVLAQ010000001">
    <property type="protein sequence ID" value="MDT6989294.1"/>
    <property type="molecule type" value="Genomic_DNA"/>
</dbReference>
<evidence type="ECO:0000313" key="2">
    <source>
        <dbReference type="EMBL" id="MDT6989294.1"/>
    </source>
</evidence>
<accession>A0AAW8VSW0</accession>
<name>A0AAW8VSW0_LACPE</name>
<sequence>MLKSELNRYVHDRRTRIFAILIIAIPILDFLQVLFSQDFADFGDPKYRFNPIVASFLSGSRAEHYEQIIFVWFMPILLLGLCADRVIRDHKEQYDVTQIMRLGKKRYYLVGLMVNGIFAFVITGIGLVLNYLLALLVFHGGKDFLTDDLENTNMLTSELSWQYDHTVLTMLIVTIMTVLLATVFSLVCYVLSLMFVNYYVVYTVAFVIWFAQIISKYSTTYLMQPLIEYGLKYQVPSAVIFVAISGAIIGFGYWRMVIWHDDRL</sequence>
<feature type="transmembrane region" description="Helical" evidence="1">
    <location>
        <begin position="68"/>
        <end position="87"/>
    </location>
</feature>
<feature type="transmembrane region" description="Helical" evidence="1">
    <location>
        <begin position="198"/>
        <end position="215"/>
    </location>
</feature>
<evidence type="ECO:0008006" key="4">
    <source>
        <dbReference type="Google" id="ProtNLM"/>
    </source>
</evidence>
<keyword evidence="1" id="KW-0472">Membrane</keyword>
<evidence type="ECO:0000313" key="3">
    <source>
        <dbReference type="Proteomes" id="UP001267003"/>
    </source>
</evidence>
<gene>
    <name evidence="2" type="ORF">RI536_04165</name>
</gene>
<keyword evidence="1" id="KW-0812">Transmembrane</keyword>
<dbReference type="RefSeq" id="WP_216780624.1">
    <property type="nucleotide sequence ID" value="NZ_JAGXBR010000025.1"/>
</dbReference>
<evidence type="ECO:0000256" key="1">
    <source>
        <dbReference type="SAM" id="Phobius"/>
    </source>
</evidence>
<feature type="transmembrane region" description="Helical" evidence="1">
    <location>
        <begin position="17"/>
        <end position="35"/>
    </location>
</feature>
<feature type="transmembrane region" description="Helical" evidence="1">
    <location>
        <begin position="235"/>
        <end position="254"/>
    </location>
</feature>